<dbReference type="CDD" id="cd17546">
    <property type="entry name" value="REC_hyHK_CKI1_RcsC-like"/>
    <property type="match status" value="1"/>
</dbReference>
<reference evidence="6" key="1">
    <citation type="submission" date="2011-03" db="EMBL/GenBank/DDBJ databases">
        <title>Draft genome sequence of Brevundimonas diminuta.</title>
        <authorList>
            <person name="Brown P.J.B."/>
            <person name="Buechlein A."/>
            <person name="Hemmerich C."/>
            <person name="Brun Y.V."/>
        </authorList>
    </citation>
    <scope>NUCLEOTIDE SEQUENCE [LARGE SCALE GENOMIC DNA]</scope>
    <source>
        <strain evidence="6">C19</strain>
    </source>
</reference>
<organism evidence="5 6">
    <name type="scientific">Asticcacaulis biprosthecium C19</name>
    <dbReference type="NCBI Taxonomy" id="715226"/>
    <lineage>
        <taxon>Bacteria</taxon>
        <taxon>Pseudomonadati</taxon>
        <taxon>Pseudomonadota</taxon>
        <taxon>Alphaproteobacteria</taxon>
        <taxon>Caulobacterales</taxon>
        <taxon>Caulobacteraceae</taxon>
        <taxon>Asticcacaulis</taxon>
    </lineage>
</organism>
<dbReference type="EMBL" id="GL883077">
    <property type="protein sequence ID" value="EGF92132.1"/>
    <property type="molecule type" value="Genomic_DNA"/>
</dbReference>
<accession>F4QKI0</accession>
<keyword evidence="6" id="KW-1185">Reference proteome</keyword>
<dbReference type="STRING" id="715226.ABI_05650"/>
<dbReference type="Gene3D" id="3.40.50.2300">
    <property type="match status" value="1"/>
</dbReference>
<dbReference type="InterPro" id="IPR011006">
    <property type="entry name" value="CheY-like_superfamily"/>
</dbReference>
<dbReference type="eggNOG" id="COG0784">
    <property type="taxonomic scope" value="Bacteria"/>
</dbReference>
<dbReference type="PROSITE" id="PS50110">
    <property type="entry name" value="RESPONSE_REGULATORY"/>
    <property type="match status" value="1"/>
</dbReference>
<evidence type="ECO:0000256" key="3">
    <source>
        <dbReference type="PROSITE-ProRule" id="PRU00169"/>
    </source>
</evidence>
<evidence type="ECO:0000313" key="5">
    <source>
        <dbReference type="EMBL" id="EGF92132.1"/>
    </source>
</evidence>
<dbReference type="InterPro" id="IPR001789">
    <property type="entry name" value="Sig_transdc_resp-reg_receiver"/>
</dbReference>
<dbReference type="AlphaFoldDB" id="F4QKI0"/>
<evidence type="ECO:0000259" key="4">
    <source>
        <dbReference type="PROSITE" id="PS50110"/>
    </source>
</evidence>
<dbReference type="SUPFAM" id="SSF52172">
    <property type="entry name" value="CheY-like"/>
    <property type="match status" value="1"/>
</dbReference>
<keyword evidence="2" id="KW-0902">Two-component regulatory system</keyword>
<evidence type="ECO:0000256" key="1">
    <source>
        <dbReference type="ARBA" id="ARBA00022553"/>
    </source>
</evidence>
<dbReference type="RefSeq" id="WP_006271302.1">
    <property type="nucleotide sequence ID" value="NZ_GL883077.1"/>
</dbReference>
<proteinExistence type="predicted"/>
<dbReference type="PANTHER" id="PTHR45339:SF1">
    <property type="entry name" value="HYBRID SIGNAL TRANSDUCTION HISTIDINE KINASE J"/>
    <property type="match status" value="1"/>
</dbReference>
<evidence type="ECO:0000313" key="6">
    <source>
        <dbReference type="Proteomes" id="UP000006512"/>
    </source>
</evidence>
<dbReference type="PANTHER" id="PTHR45339">
    <property type="entry name" value="HYBRID SIGNAL TRANSDUCTION HISTIDINE KINASE J"/>
    <property type="match status" value="1"/>
</dbReference>
<dbReference type="GO" id="GO:0000160">
    <property type="term" value="P:phosphorelay signal transduction system"/>
    <property type="evidence" value="ECO:0007669"/>
    <property type="project" value="UniProtKB-KW"/>
</dbReference>
<dbReference type="HOGENOM" id="CLU_000445_69_12_5"/>
<dbReference type="Proteomes" id="UP000006512">
    <property type="component" value="Unassembled WGS sequence"/>
</dbReference>
<dbReference type="Pfam" id="PF00072">
    <property type="entry name" value="Response_reg"/>
    <property type="match status" value="1"/>
</dbReference>
<feature type="domain" description="Response regulatory" evidence="4">
    <location>
        <begin position="2"/>
        <end position="121"/>
    </location>
</feature>
<keyword evidence="1 3" id="KW-0597">Phosphoprotein</keyword>
<protein>
    <submittedName>
        <fullName evidence="5">Response regulator</fullName>
    </submittedName>
</protein>
<feature type="modified residue" description="4-aspartylphosphate" evidence="3">
    <location>
        <position position="51"/>
    </location>
</feature>
<sequence length="137" mass="15252">MRLLCVEDNSTLRKMIDLMLASTGIDVDFAQNGQEAVEAYQVNEYDAVVMDMEMPVMSGLRAAREIRQMEDGFHLDYTPILFLTGHEGESFVDQGFEAGGDGHLTKPFTSEALIGAIDTVLKTRHHDGLGQMLRAMR</sequence>
<gene>
    <name evidence="5" type="ORF">ABI_05650</name>
</gene>
<name>F4QKI0_9CAUL</name>
<dbReference type="SMART" id="SM00448">
    <property type="entry name" value="REC"/>
    <property type="match status" value="1"/>
</dbReference>
<evidence type="ECO:0000256" key="2">
    <source>
        <dbReference type="ARBA" id="ARBA00023012"/>
    </source>
</evidence>